<feature type="transmembrane region" description="Helical" evidence="7">
    <location>
        <begin position="323"/>
        <end position="344"/>
    </location>
</feature>
<keyword evidence="4 7" id="KW-0812">Transmembrane</keyword>
<evidence type="ECO:0000256" key="2">
    <source>
        <dbReference type="ARBA" id="ARBA00007430"/>
    </source>
</evidence>
<evidence type="ECO:0000313" key="8">
    <source>
        <dbReference type="EMBL" id="KDS64901.1"/>
    </source>
</evidence>
<name>A0A078SWN2_BACUN</name>
<protein>
    <submittedName>
        <fullName evidence="8">Polysaccharide biosynthesis family protein</fullName>
    </submittedName>
</protein>
<dbReference type="AlphaFoldDB" id="A0A078SWN2"/>
<feature type="transmembrane region" description="Helical" evidence="7">
    <location>
        <begin position="116"/>
        <end position="137"/>
    </location>
</feature>
<feature type="transmembrane region" description="Helical" evidence="7">
    <location>
        <begin position="229"/>
        <end position="247"/>
    </location>
</feature>
<evidence type="ECO:0000313" key="9">
    <source>
        <dbReference type="Proteomes" id="UP000028013"/>
    </source>
</evidence>
<comment type="caution">
    <text evidence="8">The sequence shown here is derived from an EMBL/GenBank/DDBJ whole genome shotgun (WGS) entry which is preliminary data.</text>
</comment>
<evidence type="ECO:0000256" key="6">
    <source>
        <dbReference type="ARBA" id="ARBA00023136"/>
    </source>
</evidence>
<gene>
    <name evidence="8" type="ORF">M094_3202</name>
</gene>
<evidence type="ECO:0000256" key="5">
    <source>
        <dbReference type="ARBA" id="ARBA00022989"/>
    </source>
</evidence>
<feature type="transmembrane region" description="Helical" evidence="7">
    <location>
        <begin position="365"/>
        <end position="396"/>
    </location>
</feature>
<dbReference type="EMBL" id="JNHN01000004">
    <property type="protein sequence ID" value="KDS64901.1"/>
    <property type="molecule type" value="Genomic_DNA"/>
</dbReference>
<reference evidence="8 9" key="1">
    <citation type="submission" date="2014-04" db="EMBL/GenBank/DDBJ databases">
        <authorList>
            <person name="Sears C."/>
            <person name="Carroll K."/>
            <person name="Sack B.R."/>
            <person name="Qadri F."/>
            <person name="Myers L.L."/>
            <person name="Chung G.-T."/>
            <person name="Escheverria P."/>
            <person name="Fraser C.M."/>
            <person name="Sadzewicz L."/>
            <person name="Shefchek K.A."/>
            <person name="Tallon L."/>
            <person name="Das S.P."/>
            <person name="Daugherty S."/>
            <person name="Mongodin E.F."/>
        </authorList>
    </citation>
    <scope>NUCLEOTIDE SEQUENCE [LARGE SCALE GENOMIC DNA]</scope>
    <source>
        <strain evidence="8 9">3978 T3 ii</strain>
    </source>
</reference>
<organism evidence="8 9">
    <name type="scientific">Bacteroides uniformis str. 3978 T3 ii</name>
    <dbReference type="NCBI Taxonomy" id="1339349"/>
    <lineage>
        <taxon>Bacteria</taxon>
        <taxon>Pseudomonadati</taxon>
        <taxon>Bacteroidota</taxon>
        <taxon>Bacteroidia</taxon>
        <taxon>Bacteroidales</taxon>
        <taxon>Bacteroidaceae</taxon>
        <taxon>Bacteroides</taxon>
    </lineage>
</organism>
<dbReference type="PATRIC" id="fig|1339349.3.peg.109"/>
<sequence>MQGSLRDKTARGVGWSFIDNIANSGITFLVGLVLARLLTPEEYGVMAMIAIFIAVSDSIIDSGFSNALIRKVDIERIDYNTVFYFNLIVSISLYILLFFVSPAISAFFREPVLVDVMRVIGFVLIVNALAIIPRTIFIRNINFKTQTKVSLIASISSGVVGIGMALSGMGVWSLVGQQLSRQLLNTVFLWGYCKWKPVFEFSAKSFKEMFGFGSKLLVSGLLDTIYKDIYYLVIGRFFTSFVLGQYTRAKQFNTIFSSNLTTVVQRVSYPVLSSIQNEPERLCGAYRKVIKSTMLVTFACMLGLAAMAKPLIIILIGEKWLPAAGYLQIICFSGMLYPLHAINLNILKVKGRSDLFLKLEIIKKILAIGPIALGVFGGIECMLWGSVLNSFVAYFLNSYYSADLINYPTVKQIKDILPTFCVSIAVAAAMWGLSFFRLSVYLLLPLQLLLGVSLAYLVYERTALPEYLELRQVTLSLLKRKSYT</sequence>
<dbReference type="InterPro" id="IPR050833">
    <property type="entry name" value="Poly_Biosynth_Transport"/>
</dbReference>
<feature type="transmembrane region" description="Helical" evidence="7">
    <location>
        <begin position="21"/>
        <end position="39"/>
    </location>
</feature>
<feature type="transmembrane region" description="Helical" evidence="7">
    <location>
        <begin position="81"/>
        <end position="104"/>
    </location>
</feature>
<keyword evidence="6 7" id="KW-0472">Membrane</keyword>
<feature type="transmembrane region" description="Helical" evidence="7">
    <location>
        <begin position="440"/>
        <end position="459"/>
    </location>
</feature>
<feature type="transmembrane region" description="Helical" evidence="7">
    <location>
        <begin position="295"/>
        <end position="317"/>
    </location>
</feature>
<dbReference type="PANTHER" id="PTHR30250:SF10">
    <property type="entry name" value="LIPOPOLYSACCHARIDE BIOSYNTHESIS PROTEIN WZXC"/>
    <property type="match status" value="1"/>
</dbReference>
<dbReference type="PANTHER" id="PTHR30250">
    <property type="entry name" value="PST FAMILY PREDICTED COLANIC ACID TRANSPORTER"/>
    <property type="match status" value="1"/>
</dbReference>
<accession>A0A078SWN2</accession>
<dbReference type="CDD" id="cd13127">
    <property type="entry name" value="MATE_tuaB_like"/>
    <property type="match status" value="1"/>
</dbReference>
<dbReference type="Pfam" id="PF13440">
    <property type="entry name" value="Polysacc_synt_3"/>
    <property type="match status" value="1"/>
</dbReference>
<evidence type="ECO:0000256" key="4">
    <source>
        <dbReference type="ARBA" id="ARBA00022692"/>
    </source>
</evidence>
<feature type="transmembrane region" description="Helical" evidence="7">
    <location>
        <begin position="416"/>
        <end position="433"/>
    </location>
</feature>
<comment type="subcellular location">
    <subcellularLocation>
        <location evidence="1">Cell membrane</location>
        <topology evidence="1">Multi-pass membrane protein</topology>
    </subcellularLocation>
</comment>
<dbReference type="GO" id="GO:0005886">
    <property type="term" value="C:plasma membrane"/>
    <property type="evidence" value="ECO:0007669"/>
    <property type="project" value="UniProtKB-SubCell"/>
</dbReference>
<feature type="transmembrane region" description="Helical" evidence="7">
    <location>
        <begin position="149"/>
        <end position="175"/>
    </location>
</feature>
<dbReference type="Proteomes" id="UP000028013">
    <property type="component" value="Unassembled WGS sequence"/>
</dbReference>
<keyword evidence="5 7" id="KW-1133">Transmembrane helix</keyword>
<keyword evidence="3" id="KW-1003">Cell membrane</keyword>
<evidence type="ECO:0000256" key="1">
    <source>
        <dbReference type="ARBA" id="ARBA00004651"/>
    </source>
</evidence>
<dbReference type="RefSeq" id="WP_035448235.1">
    <property type="nucleotide sequence ID" value="NZ_JNHN01000004.1"/>
</dbReference>
<comment type="similarity">
    <text evidence="2">Belongs to the polysaccharide synthase family.</text>
</comment>
<evidence type="ECO:0000256" key="7">
    <source>
        <dbReference type="SAM" id="Phobius"/>
    </source>
</evidence>
<proteinExistence type="inferred from homology"/>
<feature type="transmembrane region" description="Helical" evidence="7">
    <location>
        <begin position="45"/>
        <end position="69"/>
    </location>
</feature>
<evidence type="ECO:0000256" key="3">
    <source>
        <dbReference type="ARBA" id="ARBA00022475"/>
    </source>
</evidence>